<dbReference type="GO" id="GO:0005543">
    <property type="term" value="F:phospholipid binding"/>
    <property type="evidence" value="ECO:0007669"/>
    <property type="project" value="TreeGrafter"/>
</dbReference>
<dbReference type="AlphaFoldDB" id="H6L1A2"/>
<keyword evidence="4" id="KW-0444">Lipid biosynthesis</keyword>
<dbReference type="eggNOG" id="COG0763">
    <property type="taxonomic scope" value="Bacteria"/>
</dbReference>
<evidence type="ECO:0000256" key="4">
    <source>
        <dbReference type="ARBA" id="ARBA00022516"/>
    </source>
</evidence>
<comment type="catalytic activity">
    <reaction evidence="9">
        <text>a lipid X + a UDP-2-N,3-O-bis[(3R)-3-hydroxyacyl]-alpha-D-glucosamine = a lipid A disaccharide + UDP + H(+)</text>
        <dbReference type="Rhea" id="RHEA:67828"/>
        <dbReference type="ChEBI" id="CHEBI:15378"/>
        <dbReference type="ChEBI" id="CHEBI:58223"/>
        <dbReference type="ChEBI" id="CHEBI:137748"/>
        <dbReference type="ChEBI" id="CHEBI:176338"/>
        <dbReference type="ChEBI" id="CHEBI:176343"/>
        <dbReference type="EC" id="2.4.1.182"/>
    </reaction>
</comment>
<keyword evidence="5" id="KW-0441">Lipid A biosynthesis</keyword>
<dbReference type="STRING" id="984262.SGRA_0704"/>
<dbReference type="NCBIfam" id="TIGR00215">
    <property type="entry name" value="lpxB"/>
    <property type="match status" value="1"/>
</dbReference>
<dbReference type="InterPro" id="IPR003835">
    <property type="entry name" value="Glyco_trans_19"/>
</dbReference>
<dbReference type="RefSeq" id="WP_014373686.1">
    <property type="nucleotide sequence ID" value="NC_016940.1"/>
</dbReference>
<evidence type="ECO:0000256" key="10">
    <source>
        <dbReference type="NCBIfam" id="TIGR00215"/>
    </source>
</evidence>
<evidence type="ECO:0000256" key="1">
    <source>
        <dbReference type="ARBA" id="ARBA00002056"/>
    </source>
</evidence>
<keyword evidence="7 11" id="KW-0808">Transferase</keyword>
<name>H6L1A2_SAPGL</name>
<dbReference type="KEGG" id="sgn:SGRA_0704"/>
<evidence type="ECO:0000256" key="9">
    <source>
        <dbReference type="ARBA" id="ARBA00048975"/>
    </source>
</evidence>
<dbReference type="Pfam" id="PF02684">
    <property type="entry name" value="LpxB"/>
    <property type="match status" value="1"/>
</dbReference>
<accession>H6L1A2</accession>
<protein>
    <recommendedName>
        <fullName evidence="3 10">Lipid-A-disaccharide synthase</fullName>
        <ecNumber evidence="2 10">2.4.1.182</ecNumber>
    </recommendedName>
</protein>
<dbReference type="PANTHER" id="PTHR30372:SF4">
    <property type="entry name" value="LIPID-A-DISACCHARIDE SYNTHASE, MITOCHONDRIAL-RELATED"/>
    <property type="match status" value="1"/>
</dbReference>
<evidence type="ECO:0000256" key="8">
    <source>
        <dbReference type="ARBA" id="ARBA00023098"/>
    </source>
</evidence>
<dbReference type="GO" id="GO:0008915">
    <property type="term" value="F:lipid-A-disaccharide synthase activity"/>
    <property type="evidence" value="ECO:0007669"/>
    <property type="project" value="UniProtKB-UniRule"/>
</dbReference>
<dbReference type="SUPFAM" id="SSF53756">
    <property type="entry name" value="UDP-Glycosyltransferase/glycogen phosphorylase"/>
    <property type="match status" value="1"/>
</dbReference>
<sequence>MKYYCIAGEASGDLHASFLLSALNALDPQAQFRAWGGDLMQAQGAELDKHIRELAIMGPVEVLLKIFKIFQNFADCKKNILDFQPDVLILIDYSGFNLRMAKWAKSQGLKVVYYISPQVWASRAGRVEKIKQYVDEMYVILPFEEEFYRQRGMKVHYVGHPLIEVVDKHQPNPDFLAQNNLSADQPIIALLPGSRKQEIRSILSLMLTVLPNFPKAQFVVAGAPSLEPEFYRNFLAPFPQVTFVQNQTYDLMAHSQAALVTSGTATLEAALFELPQLVCYKTHPIFYWIAKQIIKVPYISLVNLIMQKELVPELIQNDLNPQRLKAELQQLFEDENRQRIAQEYKALRNKLGQAGAPQRVAQGILKFLAPPKN</sequence>
<evidence type="ECO:0000256" key="7">
    <source>
        <dbReference type="ARBA" id="ARBA00022679"/>
    </source>
</evidence>
<gene>
    <name evidence="11" type="primary">lpxB</name>
    <name evidence="11" type="ordered locus">SGRA_0704</name>
</gene>
<comment type="function">
    <text evidence="1">Condensation of UDP-2,3-diacylglucosamine and 2,3-diacylglucosamine-1-phosphate to form lipid A disaccharide, a precursor of lipid A, a phosphorylated glycolipid that anchors the lipopolysaccharide to the outer membrane of the cell.</text>
</comment>
<dbReference type="OrthoDB" id="9801642at2"/>
<dbReference type="HOGENOM" id="CLU_036577_0_0_10"/>
<dbReference type="Proteomes" id="UP000007519">
    <property type="component" value="Chromosome"/>
</dbReference>
<evidence type="ECO:0000256" key="6">
    <source>
        <dbReference type="ARBA" id="ARBA00022676"/>
    </source>
</evidence>
<dbReference type="GO" id="GO:0016020">
    <property type="term" value="C:membrane"/>
    <property type="evidence" value="ECO:0007669"/>
    <property type="project" value="GOC"/>
</dbReference>
<dbReference type="EMBL" id="CP002831">
    <property type="protein sequence ID" value="AFC23443.1"/>
    <property type="molecule type" value="Genomic_DNA"/>
</dbReference>
<proteinExistence type="predicted"/>
<organism evidence="11 12">
    <name type="scientific">Saprospira grandis (strain Lewin)</name>
    <dbReference type="NCBI Taxonomy" id="984262"/>
    <lineage>
        <taxon>Bacteria</taxon>
        <taxon>Pseudomonadati</taxon>
        <taxon>Bacteroidota</taxon>
        <taxon>Saprospiria</taxon>
        <taxon>Saprospirales</taxon>
        <taxon>Saprospiraceae</taxon>
        <taxon>Saprospira</taxon>
    </lineage>
</organism>
<evidence type="ECO:0000313" key="12">
    <source>
        <dbReference type="Proteomes" id="UP000007519"/>
    </source>
</evidence>
<keyword evidence="12" id="KW-1185">Reference proteome</keyword>
<dbReference type="GO" id="GO:0009245">
    <property type="term" value="P:lipid A biosynthetic process"/>
    <property type="evidence" value="ECO:0007669"/>
    <property type="project" value="UniProtKB-UniRule"/>
</dbReference>
<keyword evidence="8" id="KW-0443">Lipid metabolism</keyword>
<keyword evidence="6 11" id="KW-0328">Glycosyltransferase</keyword>
<dbReference type="PANTHER" id="PTHR30372">
    <property type="entry name" value="LIPID-A-DISACCHARIDE SYNTHASE"/>
    <property type="match status" value="1"/>
</dbReference>
<evidence type="ECO:0000256" key="5">
    <source>
        <dbReference type="ARBA" id="ARBA00022556"/>
    </source>
</evidence>
<evidence type="ECO:0000313" key="11">
    <source>
        <dbReference type="EMBL" id="AFC23443.1"/>
    </source>
</evidence>
<dbReference type="EC" id="2.4.1.182" evidence="2 10"/>
<evidence type="ECO:0000256" key="3">
    <source>
        <dbReference type="ARBA" id="ARBA00020902"/>
    </source>
</evidence>
<evidence type="ECO:0000256" key="2">
    <source>
        <dbReference type="ARBA" id="ARBA00012687"/>
    </source>
</evidence>
<reference evidence="11 12" key="1">
    <citation type="journal article" date="2012" name="Stand. Genomic Sci.">
        <title>Complete genome sequencing and analysis of Saprospira grandis str. Lewin, a predatory marine bacterium.</title>
        <authorList>
            <person name="Saw J.H."/>
            <person name="Yuryev A."/>
            <person name="Kanbe M."/>
            <person name="Hou S."/>
            <person name="Young A.G."/>
            <person name="Aizawa S."/>
            <person name="Alam M."/>
        </authorList>
    </citation>
    <scope>NUCLEOTIDE SEQUENCE [LARGE SCALE GENOMIC DNA]</scope>
    <source>
        <strain evidence="11 12">Lewin</strain>
    </source>
</reference>